<dbReference type="EMBL" id="JAGTXO010000006">
    <property type="protein sequence ID" value="KAG8467201.1"/>
    <property type="molecule type" value="Genomic_DNA"/>
</dbReference>
<dbReference type="CDD" id="cd00067">
    <property type="entry name" value="GAL4"/>
    <property type="match status" value="1"/>
</dbReference>
<dbReference type="GO" id="GO:0008270">
    <property type="term" value="F:zinc ion binding"/>
    <property type="evidence" value="ECO:0007669"/>
    <property type="project" value="InterPro"/>
</dbReference>
<comment type="caution">
    <text evidence="2">The sequence shown here is derived from an EMBL/GenBank/DDBJ whole genome shotgun (WGS) entry which is preliminary data.</text>
</comment>
<protein>
    <recommendedName>
        <fullName evidence="1">Zn(2)-C6 fungal-type domain-containing protein</fullName>
    </recommendedName>
</protein>
<dbReference type="Gene3D" id="4.10.240.10">
    <property type="entry name" value="Zn(2)-C6 fungal-type DNA-binding domain"/>
    <property type="match status" value="1"/>
</dbReference>
<proteinExistence type="predicted"/>
<dbReference type="Pfam" id="PF00172">
    <property type="entry name" value="Zn_clus"/>
    <property type="match status" value="1"/>
</dbReference>
<evidence type="ECO:0000313" key="2">
    <source>
        <dbReference type="EMBL" id="KAG8467201.1"/>
    </source>
</evidence>
<dbReference type="SUPFAM" id="SSF57701">
    <property type="entry name" value="Zn2/Cys6 DNA-binding domain"/>
    <property type="match status" value="1"/>
</dbReference>
<keyword evidence="3" id="KW-1185">Reference proteome</keyword>
<dbReference type="GO" id="GO:0000981">
    <property type="term" value="F:DNA-binding transcription factor activity, RNA polymerase II-specific"/>
    <property type="evidence" value="ECO:0007669"/>
    <property type="project" value="InterPro"/>
</dbReference>
<dbReference type="InterPro" id="IPR001138">
    <property type="entry name" value="Zn2Cys6_DnaBD"/>
</dbReference>
<dbReference type="AlphaFoldDB" id="A0A8J5XED2"/>
<dbReference type="OrthoDB" id="3429912at2759"/>
<dbReference type="InterPro" id="IPR036864">
    <property type="entry name" value="Zn2-C6_fun-type_DNA-bd_sf"/>
</dbReference>
<feature type="domain" description="Zn(2)-C6 fungal-type" evidence="1">
    <location>
        <begin position="23"/>
        <end position="56"/>
    </location>
</feature>
<reference evidence="2" key="1">
    <citation type="submission" date="2021-05" db="EMBL/GenBank/DDBJ databases">
        <title>The genome of the haptophyte Pavlova lutheri (Diacronema luteri, Pavlovales) - a model for lipid biosynthesis in eukaryotic algae.</title>
        <authorList>
            <person name="Hulatt C.J."/>
            <person name="Posewitz M.C."/>
        </authorList>
    </citation>
    <scope>NUCLEOTIDE SEQUENCE</scope>
    <source>
        <strain evidence="2">NIVA-4/92</strain>
    </source>
</reference>
<organism evidence="2 3">
    <name type="scientific">Diacronema lutheri</name>
    <name type="common">Unicellular marine alga</name>
    <name type="synonym">Monochrysis lutheri</name>
    <dbReference type="NCBI Taxonomy" id="2081491"/>
    <lineage>
        <taxon>Eukaryota</taxon>
        <taxon>Haptista</taxon>
        <taxon>Haptophyta</taxon>
        <taxon>Pavlovophyceae</taxon>
        <taxon>Pavlovales</taxon>
        <taxon>Pavlovaceae</taxon>
        <taxon>Diacronema</taxon>
    </lineage>
</organism>
<dbReference type="PROSITE" id="PS50048">
    <property type="entry name" value="ZN2_CY6_FUNGAL_2"/>
    <property type="match status" value="1"/>
</dbReference>
<evidence type="ECO:0000259" key="1">
    <source>
        <dbReference type="PROSITE" id="PS50048"/>
    </source>
</evidence>
<dbReference type="PROSITE" id="PS00463">
    <property type="entry name" value="ZN2_CY6_FUNGAL_1"/>
    <property type="match status" value="1"/>
</dbReference>
<gene>
    <name evidence="2" type="ORF">KFE25_000517</name>
</gene>
<evidence type="ECO:0000313" key="3">
    <source>
        <dbReference type="Proteomes" id="UP000751190"/>
    </source>
</evidence>
<dbReference type="SMART" id="SM00066">
    <property type="entry name" value="GAL4"/>
    <property type="match status" value="1"/>
</dbReference>
<accession>A0A8J5XED2</accession>
<sequence length="564" mass="59467">MEGGMASEVPEQSSNARKAARVSCRACRLSKTRCDLELRHPGLICTRCSRLNIVCVPNGPSMRGRVVTNSRLAPAAQTPLSRCARGHGCSAHAHVFSTPTTMLPPPSSLSTLCSGISPTEPPVAHSTVLSARPLQPWPQRAWPVPALALQRELHAHAAQLHLHDAVSLLPTSAAQFATALAEWAPKRDALLACGSESAKLHFLRHAFAIAARHGSYEHTSLAMRQAHELQLPLEATLHALSEMTIAVAAARAPTGAGALDGAVLRGPARPPPAFIADWLQSNHLAVASELAYGVSRWLPNAALQAAFFCAGMGEHLAAMLDAEAASAAARARAGMPVGQLVVGAHLGGVAAQHALGNAWMSVLPPNERPALIRMIASLWAQIDYRAHGVRGCTAGHFEARACEPMHPCFGTLHVGPQQLTMRLIVQERGAVCWEAYRFTPWVGGASAASGALPETACKADVRTHAPAVPNCSAATPTAVPAGGAAAARRAASPQVWPHVEAQPAAHELDSAASVWDCNVERETECAGGVAEEPQFEAQPWHEPTDGSVDYSIDIEIEQLLALCP</sequence>
<dbReference type="Proteomes" id="UP000751190">
    <property type="component" value="Unassembled WGS sequence"/>
</dbReference>
<name>A0A8J5XED2_DIALT</name>